<name>A0AAV9UD02_9PEZI</name>
<comment type="caution">
    <text evidence="3">The sequence shown here is derived from an EMBL/GenBank/DDBJ whole genome shotgun (WGS) entry which is preliminary data.</text>
</comment>
<accession>A0AAV9UD02</accession>
<organism evidence="3 4">
    <name type="scientific">Orbilia brochopaga</name>
    <dbReference type="NCBI Taxonomy" id="3140254"/>
    <lineage>
        <taxon>Eukaryota</taxon>
        <taxon>Fungi</taxon>
        <taxon>Dikarya</taxon>
        <taxon>Ascomycota</taxon>
        <taxon>Pezizomycotina</taxon>
        <taxon>Orbiliomycetes</taxon>
        <taxon>Orbiliales</taxon>
        <taxon>Orbiliaceae</taxon>
        <taxon>Orbilia</taxon>
    </lineage>
</organism>
<feature type="transmembrane region" description="Helical" evidence="2">
    <location>
        <begin position="136"/>
        <end position="156"/>
    </location>
</feature>
<sequence length="254" mass="29049">MGLAISRYIIAMEAQSSNHVQPCPTCGVPHTVPVISLPDNAGDPADEFHPRRRLRIFLGLGIIFQAGLVCFFGLVYSLSQYYSSNFILELSRFVTILYLVLFLYPAVTWYLSIYYNKPIPRTKAFLICELLRVIPALLLAGLFVYALLIAFITMVHNTIMYWPGIGVFIMWIVTMIPGVFVIFVSLWSLIWLWLYFIKSRQEELQKLLGIGRKREDEDPKGKAPEREREPNLLGRDDAESGEETPLLVDRAQMV</sequence>
<protein>
    <submittedName>
        <fullName evidence="3">Uncharacterized protein</fullName>
    </submittedName>
</protein>
<evidence type="ECO:0000313" key="3">
    <source>
        <dbReference type="EMBL" id="KAK6338091.1"/>
    </source>
</evidence>
<evidence type="ECO:0000256" key="2">
    <source>
        <dbReference type="SAM" id="Phobius"/>
    </source>
</evidence>
<feature type="transmembrane region" description="Helical" evidence="2">
    <location>
        <begin position="168"/>
        <end position="196"/>
    </location>
</feature>
<evidence type="ECO:0000313" key="4">
    <source>
        <dbReference type="Proteomes" id="UP001375240"/>
    </source>
</evidence>
<feature type="region of interest" description="Disordered" evidence="1">
    <location>
        <begin position="214"/>
        <end position="254"/>
    </location>
</feature>
<dbReference type="EMBL" id="JAVHNQ010000010">
    <property type="protein sequence ID" value="KAK6338091.1"/>
    <property type="molecule type" value="Genomic_DNA"/>
</dbReference>
<keyword evidence="2" id="KW-0812">Transmembrane</keyword>
<feature type="transmembrane region" description="Helical" evidence="2">
    <location>
        <begin position="56"/>
        <end position="76"/>
    </location>
</feature>
<proteinExistence type="predicted"/>
<gene>
    <name evidence="3" type="ORF">TWF696_001561</name>
</gene>
<keyword evidence="4" id="KW-1185">Reference proteome</keyword>
<reference evidence="3 4" key="1">
    <citation type="submission" date="2019-10" db="EMBL/GenBank/DDBJ databases">
        <authorList>
            <person name="Palmer J.M."/>
        </authorList>
    </citation>
    <scope>NUCLEOTIDE SEQUENCE [LARGE SCALE GENOMIC DNA]</scope>
    <source>
        <strain evidence="3 4">TWF696</strain>
    </source>
</reference>
<dbReference type="Proteomes" id="UP001375240">
    <property type="component" value="Unassembled WGS sequence"/>
</dbReference>
<feature type="transmembrane region" description="Helical" evidence="2">
    <location>
        <begin position="96"/>
        <end position="115"/>
    </location>
</feature>
<feature type="compositionally biased region" description="Basic and acidic residues" evidence="1">
    <location>
        <begin position="214"/>
        <end position="238"/>
    </location>
</feature>
<evidence type="ECO:0000256" key="1">
    <source>
        <dbReference type="SAM" id="MobiDB-lite"/>
    </source>
</evidence>
<dbReference type="AlphaFoldDB" id="A0AAV9UD02"/>
<keyword evidence="2" id="KW-1133">Transmembrane helix</keyword>
<keyword evidence="2" id="KW-0472">Membrane</keyword>